<reference evidence="3" key="1">
    <citation type="submission" date="2017-02" db="EMBL/GenBank/DDBJ databases">
        <authorList>
            <person name="Tafer H."/>
            <person name="Lopandic K."/>
        </authorList>
    </citation>
    <scope>NUCLEOTIDE SEQUENCE [LARGE SCALE GENOMIC DNA]</scope>
    <source>
        <strain evidence="3">CBS 366.77</strain>
    </source>
</reference>
<protein>
    <submittedName>
        <fullName evidence="2">Uncharacterized protein</fullName>
    </submittedName>
</protein>
<dbReference type="Proteomes" id="UP000266188">
    <property type="component" value="Unassembled WGS sequence"/>
</dbReference>
<feature type="region of interest" description="Disordered" evidence="1">
    <location>
        <begin position="1"/>
        <end position="22"/>
    </location>
</feature>
<dbReference type="AlphaFoldDB" id="A0A3A3ACC8"/>
<feature type="region of interest" description="Disordered" evidence="1">
    <location>
        <begin position="820"/>
        <end position="865"/>
    </location>
</feature>
<accession>A0A3A3ACC8</accession>
<evidence type="ECO:0000313" key="3">
    <source>
        <dbReference type="Proteomes" id="UP000266188"/>
    </source>
</evidence>
<feature type="compositionally biased region" description="Basic and acidic residues" evidence="1">
    <location>
        <begin position="824"/>
        <end position="841"/>
    </location>
</feature>
<name>A0A3A3ACC8_9EURO</name>
<keyword evidence="3" id="KW-1185">Reference proteome</keyword>
<feature type="compositionally biased region" description="Basic residues" evidence="1">
    <location>
        <begin position="193"/>
        <end position="202"/>
    </location>
</feature>
<feature type="region of interest" description="Disordered" evidence="1">
    <location>
        <begin position="193"/>
        <end position="227"/>
    </location>
</feature>
<sequence>MSEKTSTSGTTSSDSSGFPNPRFRYAQFELSKLPDPPRSWNLDGKPPSVILRDTMLTKEMLSDIFEYHFWGIDPGISGKASNISKMKALYKLVYYQAPYHRASGLGDLCEMKIDAGPRLLSCKLENPCALPVSRWYPNLPDEYRTRIRPDFVRPPDAAAEQRDIWLQQHLLSSKTRPGREGIMSSARYRRFRRRRQKKINARRGKEPAAAPRKSVAQQAQQARPTTSMARLSGFNAKEVIDAVERAVLRFAYVDVERHPSATPHTSRPHITATGDENLLRAIIGSSQAVAYVRATYDAFTETWDINPEGNAYPCRGRGPVYRNNSSAVDCAIVVGRLLDAGSTVMDRKDPNWHHNFSDAERAFIEATDVNWDVCTPDDSADIRDALWEVLAEADPKIGVGNVNPFWTIWSTCTQDFAQFQFRYTQSVTNCQCSGLGITTEQFDSSFVLASLREEEAPGVSMQELVARFFAPLGNGDCPLCNSPQSILRHKHFSSLPMRMVVLCDDKRVKNHTKNLEFTYADATQTIQTAKYRWMGGVYYKNGHFRVVWSDVERGEKGTGELRYYDSKENHGLIIGGIQAAHRDEKVPGSWMGDGIFPMLIYERIQNPEPEVLDVAAKSIQDMIACQKREQFILDLHTPWNQPAPITDLQYQLWTRILPEYGQRFYTAAGGRLRNLPGRRNNTNKDPAVRRAEPSFNLTHAYMNEPLARSTPNPLDQMCKAIALSETMGKAGVNQFFLQAPYALPQSYSNYQGTPVNQFQSPTMMYRPGSAMQLDTESQGPTPAQIHAQTQTHDLSQGLPETIRPEKLTLPPITSLSWANAGCGQERETGGRVARDGEEKAAKGKNQRKLSRVEKAMSRKGTRKSARLSGIGLDKLVEI</sequence>
<dbReference type="OrthoDB" id="5431239at2759"/>
<evidence type="ECO:0000313" key="2">
    <source>
        <dbReference type="EMBL" id="RJE26971.1"/>
    </source>
</evidence>
<feature type="compositionally biased region" description="Polar residues" evidence="1">
    <location>
        <begin position="215"/>
        <end position="227"/>
    </location>
</feature>
<evidence type="ECO:0000256" key="1">
    <source>
        <dbReference type="SAM" id="MobiDB-lite"/>
    </source>
</evidence>
<dbReference type="EMBL" id="MVGC01000011">
    <property type="protein sequence ID" value="RJE26971.1"/>
    <property type="molecule type" value="Genomic_DNA"/>
</dbReference>
<organism evidence="2 3">
    <name type="scientific">Aspergillus sclerotialis</name>
    <dbReference type="NCBI Taxonomy" id="2070753"/>
    <lineage>
        <taxon>Eukaryota</taxon>
        <taxon>Fungi</taxon>
        <taxon>Dikarya</taxon>
        <taxon>Ascomycota</taxon>
        <taxon>Pezizomycotina</taxon>
        <taxon>Eurotiomycetes</taxon>
        <taxon>Eurotiomycetidae</taxon>
        <taxon>Eurotiales</taxon>
        <taxon>Aspergillaceae</taxon>
        <taxon>Aspergillus</taxon>
        <taxon>Aspergillus subgen. Polypaecilum</taxon>
    </lineage>
</organism>
<comment type="caution">
    <text evidence="2">The sequence shown here is derived from an EMBL/GenBank/DDBJ whole genome shotgun (WGS) entry which is preliminary data.</text>
</comment>
<proteinExistence type="predicted"/>
<dbReference type="STRING" id="2070753.A0A3A3ACC8"/>
<gene>
    <name evidence="2" type="ORF">PHISCL_00672</name>
</gene>
<feature type="compositionally biased region" description="Low complexity" evidence="1">
    <location>
        <begin position="1"/>
        <end position="17"/>
    </location>
</feature>